<comment type="caution">
    <text evidence="8">The sequence shown here is derived from an EMBL/GenBank/DDBJ whole genome shotgun (WGS) entry which is preliminary data.</text>
</comment>
<dbReference type="InterPro" id="IPR016035">
    <property type="entry name" value="Acyl_Trfase/lysoPLipase"/>
</dbReference>
<dbReference type="EC" id="2.3.1.39" evidence="1 6"/>
<dbReference type="Proteomes" id="UP001549320">
    <property type="component" value="Unassembled WGS sequence"/>
</dbReference>
<gene>
    <name evidence="8" type="ORF">ABIE13_001453</name>
</gene>
<organism evidence="8 9">
    <name type="scientific">Ottowia thiooxydans</name>
    <dbReference type="NCBI Taxonomy" id="219182"/>
    <lineage>
        <taxon>Bacteria</taxon>
        <taxon>Pseudomonadati</taxon>
        <taxon>Pseudomonadota</taxon>
        <taxon>Betaproteobacteria</taxon>
        <taxon>Burkholderiales</taxon>
        <taxon>Comamonadaceae</taxon>
        <taxon>Ottowia</taxon>
    </lineage>
</organism>
<dbReference type="GO" id="GO:0004314">
    <property type="term" value="F:[acyl-carrier-protein] S-malonyltransferase activity"/>
    <property type="evidence" value="ECO:0007669"/>
    <property type="project" value="UniProtKB-EC"/>
</dbReference>
<dbReference type="SUPFAM" id="SSF55048">
    <property type="entry name" value="Probable ACP-binding domain of malonyl-CoA ACP transacylase"/>
    <property type="match status" value="1"/>
</dbReference>
<dbReference type="InterPro" id="IPR014043">
    <property type="entry name" value="Acyl_transferase_dom"/>
</dbReference>
<comment type="similarity">
    <text evidence="6">Belongs to the fabD family.</text>
</comment>
<dbReference type="SUPFAM" id="SSF52151">
    <property type="entry name" value="FabD/lysophospholipase-like"/>
    <property type="match status" value="1"/>
</dbReference>
<dbReference type="PANTHER" id="PTHR42681">
    <property type="entry name" value="MALONYL-COA-ACYL CARRIER PROTEIN TRANSACYLASE, MITOCHONDRIAL"/>
    <property type="match status" value="1"/>
</dbReference>
<keyword evidence="9" id="KW-1185">Reference proteome</keyword>
<evidence type="ECO:0000256" key="4">
    <source>
        <dbReference type="ARBA" id="ARBA00023315"/>
    </source>
</evidence>
<feature type="domain" description="Malonyl-CoA:ACP transacylase (MAT)" evidence="7">
    <location>
        <begin position="7"/>
        <end position="321"/>
    </location>
</feature>
<dbReference type="PIRSF" id="PIRSF000446">
    <property type="entry name" value="Mct"/>
    <property type="match status" value="1"/>
</dbReference>
<dbReference type="Pfam" id="PF00698">
    <property type="entry name" value="Acyl_transf_1"/>
    <property type="match status" value="1"/>
</dbReference>
<dbReference type="RefSeq" id="WP_354442420.1">
    <property type="nucleotide sequence ID" value="NZ_JBEPSH010000003.1"/>
</dbReference>
<evidence type="ECO:0000313" key="9">
    <source>
        <dbReference type="Proteomes" id="UP001549320"/>
    </source>
</evidence>
<dbReference type="InterPro" id="IPR016036">
    <property type="entry name" value="Malonyl_transacylase_ACP-bd"/>
</dbReference>
<keyword evidence="4 6" id="KW-0012">Acyltransferase</keyword>
<protein>
    <recommendedName>
        <fullName evidence="2 6">Malonyl CoA-acyl carrier protein transacylase</fullName>
        <ecNumber evidence="1 6">2.3.1.39</ecNumber>
    </recommendedName>
</protein>
<evidence type="ECO:0000259" key="7">
    <source>
        <dbReference type="SMART" id="SM00827"/>
    </source>
</evidence>
<dbReference type="SMART" id="SM00827">
    <property type="entry name" value="PKS_AT"/>
    <property type="match status" value="1"/>
</dbReference>
<dbReference type="InterPro" id="IPR001227">
    <property type="entry name" value="Ac_transferase_dom_sf"/>
</dbReference>
<dbReference type="Gene3D" id="3.30.70.250">
    <property type="entry name" value="Malonyl-CoA ACP transacylase, ACP-binding"/>
    <property type="match status" value="1"/>
</dbReference>
<comment type="catalytic activity">
    <reaction evidence="5 6">
        <text>holo-[ACP] + malonyl-CoA = malonyl-[ACP] + CoA</text>
        <dbReference type="Rhea" id="RHEA:41792"/>
        <dbReference type="Rhea" id="RHEA-COMP:9623"/>
        <dbReference type="Rhea" id="RHEA-COMP:9685"/>
        <dbReference type="ChEBI" id="CHEBI:57287"/>
        <dbReference type="ChEBI" id="CHEBI:57384"/>
        <dbReference type="ChEBI" id="CHEBI:64479"/>
        <dbReference type="ChEBI" id="CHEBI:78449"/>
        <dbReference type="EC" id="2.3.1.39"/>
    </reaction>
</comment>
<proteinExistence type="inferred from homology"/>
<evidence type="ECO:0000256" key="3">
    <source>
        <dbReference type="ARBA" id="ARBA00022679"/>
    </source>
</evidence>
<accession>A0ABV2Q5N8</accession>
<evidence type="ECO:0000313" key="8">
    <source>
        <dbReference type="EMBL" id="MET4576344.1"/>
    </source>
</evidence>
<evidence type="ECO:0000256" key="1">
    <source>
        <dbReference type="ARBA" id="ARBA00013258"/>
    </source>
</evidence>
<evidence type="ECO:0000256" key="5">
    <source>
        <dbReference type="ARBA" id="ARBA00048462"/>
    </source>
</evidence>
<dbReference type="InterPro" id="IPR050858">
    <property type="entry name" value="Mal-CoA-ACP_Trans/PKS_FabD"/>
</dbReference>
<keyword evidence="3 6" id="KW-0808">Transferase</keyword>
<evidence type="ECO:0000256" key="2">
    <source>
        <dbReference type="ARBA" id="ARBA00018953"/>
    </source>
</evidence>
<reference evidence="8 9" key="1">
    <citation type="submission" date="2024-06" db="EMBL/GenBank/DDBJ databases">
        <title>Sorghum-associated microbial communities from plants grown in Nebraska, USA.</title>
        <authorList>
            <person name="Schachtman D."/>
        </authorList>
    </citation>
    <scope>NUCLEOTIDE SEQUENCE [LARGE SCALE GENOMIC DNA]</scope>
    <source>
        <strain evidence="8 9">2709</strain>
    </source>
</reference>
<name>A0ABV2Q5N8_9BURK</name>
<sequence length="321" mass="33454">MKPVAFVFPGQGSQSVGMLDAWGDHPAVMETLAEASDALGQDVSALIHDGPKEALALTTNTQPVMLVAGIAAWRAWRSEGGDLPAALAGHSLGEYSALVAAEALTLAQAAPLVRFRAAAMQEAVPVGTGAMAAILGLDAEKVILGCAEATQAMGTESEIVEAVNFNDPAQTVIAGSKAAVEKACEVLKSMGARRALPLPVSAPFHSTLMSPAAEKLREKLSEVELATPRIPVVNNIDVSIEDEPARIRDALYRQAFGPVRWVECVHKIKAMGIGTLVEFGPGKVLAGMTKRIDAGMEGLAVYDPASLEQTKALVASLAGRD</sequence>
<evidence type="ECO:0000256" key="6">
    <source>
        <dbReference type="PIRNR" id="PIRNR000446"/>
    </source>
</evidence>
<dbReference type="InterPro" id="IPR024925">
    <property type="entry name" value="Malonyl_CoA-ACP_transAc"/>
</dbReference>
<dbReference type="PANTHER" id="PTHR42681:SF1">
    <property type="entry name" value="MALONYL-COA-ACYL CARRIER PROTEIN TRANSACYLASE, MITOCHONDRIAL"/>
    <property type="match status" value="1"/>
</dbReference>
<dbReference type="EMBL" id="JBEPSH010000003">
    <property type="protein sequence ID" value="MET4576344.1"/>
    <property type="molecule type" value="Genomic_DNA"/>
</dbReference>
<dbReference type="Gene3D" id="3.40.366.10">
    <property type="entry name" value="Malonyl-Coenzyme A Acyl Carrier Protein, domain 2"/>
    <property type="match status" value="1"/>
</dbReference>
<dbReference type="NCBIfam" id="TIGR00128">
    <property type="entry name" value="fabD"/>
    <property type="match status" value="1"/>
</dbReference>
<dbReference type="InterPro" id="IPR004410">
    <property type="entry name" value="Malonyl_CoA-ACP_transAc_FabD"/>
</dbReference>